<dbReference type="Pfam" id="PF00078">
    <property type="entry name" value="RVT_1"/>
    <property type="match status" value="1"/>
</dbReference>
<reference evidence="2" key="1">
    <citation type="submission" date="2021-02" db="EMBL/GenBank/DDBJ databases">
        <authorList>
            <person name="Nowell W R."/>
        </authorList>
    </citation>
    <scope>NUCLEOTIDE SEQUENCE</scope>
</reference>
<proteinExistence type="predicted"/>
<name>A0A818XK50_9BILA</name>
<dbReference type="AlphaFoldDB" id="A0A818XK50"/>
<evidence type="ECO:0000259" key="1">
    <source>
        <dbReference type="Pfam" id="PF00078"/>
    </source>
</evidence>
<comment type="caution">
    <text evidence="2">The sequence shown here is derived from an EMBL/GenBank/DDBJ whole genome shotgun (WGS) entry which is preliminary data.</text>
</comment>
<protein>
    <recommendedName>
        <fullName evidence="1">Reverse transcriptase domain-containing protein</fullName>
    </recommendedName>
</protein>
<accession>A0A818XK50</accession>
<dbReference type="InterPro" id="IPR043502">
    <property type="entry name" value="DNA/RNA_pol_sf"/>
</dbReference>
<gene>
    <name evidence="2" type="ORF">FME351_LOCUS30310</name>
</gene>
<organism evidence="2 3">
    <name type="scientific">Rotaria socialis</name>
    <dbReference type="NCBI Taxonomy" id="392032"/>
    <lineage>
        <taxon>Eukaryota</taxon>
        <taxon>Metazoa</taxon>
        <taxon>Spiralia</taxon>
        <taxon>Gnathifera</taxon>
        <taxon>Rotifera</taxon>
        <taxon>Eurotatoria</taxon>
        <taxon>Bdelloidea</taxon>
        <taxon>Philodinida</taxon>
        <taxon>Philodinidae</taxon>
        <taxon>Rotaria</taxon>
    </lineage>
</organism>
<dbReference type="InterPro" id="IPR043128">
    <property type="entry name" value="Rev_trsase/Diguanyl_cyclase"/>
</dbReference>
<dbReference type="CDD" id="cd01647">
    <property type="entry name" value="RT_LTR"/>
    <property type="match status" value="1"/>
</dbReference>
<dbReference type="InterPro" id="IPR050951">
    <property type="entry name" value="Retrovirus_Pol_polyprotein"/>
</dbReference>
<dbReference type="InterPro" id="IPR000477">
    <property type="entry name" value="RT_dom"/>
</dbReference>
<dbReference type="Gene3D" id="3.10.10.10">
    <property type="entry name" value="HIV Type 1 Reverse Transcriptase, subunit A, domain 1"/>
    <property type="match status" value="1"/>
</dbReference>
<dbReference type="SUPFAM" id="SSF56672">
    <property type="entry name" value="DNA/RNA polymerases"/>
    <property type="match status" value="1"/>
</dbReference>
<sequence>MVNCLIFVNHKKSNVTLNHIIETGTHQPIYTPPYRRSPKDHQTITDETGKFSQQIIIEPSTSPWCSPVVLVRQKDGSTRFCVNYRKLNDISVKDSFPLPRIEDIFDQLSQPNYFTTLDFKNGYFQIPLTPHDLTKTAFSTRDNHYQFTVFPQESDHKPLEALTQKSQINGKCERWRLKLQSYNFTIKHIKGTSNTMPDYLSRSPVDHAEDEIDDEVRSTSVTTTIANDTSDKNSLPVSSAVGMVTTRSRARLLSLLISKILLHQTITILISSLTQLTHPRPT</sequence>
<dbReference type="PANTHER" id="PTHR37984">
    <property type="entry name" value="PROTEIN CBG26694"/>
    <property type="match status" value="1"/>
</dbReference>
<feature type="domain" description="Reverse transcriptase" evidence="1">
    <location>
        <begin position="72"/>
        <end position="152"/>
    </location>
</feature>
<dbReference type="EMBL" id="CAJNYU010004302">
    <property type="protein sequence ID" value="CAF3741720.1"/>
    <property type="molecule type" value="Genomic_DNA"/>
</dbReference>
<evidence type="ECO:0000313" key="2">
    <source>
        <dbReference type="EMBL" id="CAF3741720.1"/>
    </source>
</evidence>
<dbReference type="PANTHER" id="PTHR37984:SF5">
    <property type="entry name" value="PROTEIN NYNRIN-LIKE"/>
    <property type="match status" value="1"/>
</dbReference>
<evidence type="ECO:0000313" key="3">
    <source>
        <dbReference type="Proteomes" id="UP000663869"/>
    </source>
</evidence>
<dbReference type="Gene3D" id="3.30.70.270">
    <property type="match status" value="1"/>
</dbReference>
<dbReference type="Proteomes" id="UP000663869">
    <property type="component" value="Unassembled WGS sequence"/>
</dbReference>